<dbReference type="PhylomeDB" id="A7SIQ8"/>
<dbReference type="Pfam" id="PF11705">
    <property type="entry name" value="RNA_pol_3_Rpc31"/>
    <property type="match status" value="1"/>
</dbReference>
<evidence type="ECO:0000313" key="6">
    <source>
        <dbReference type="Proteomes" id="UP000001593"/>
    </source>
</evidence>
<gene>
    <name evidence="5" type="ORF">NEMVEDRAFT_v1g212898</name>
</gene>
<dbReference type="AlphaFoldDB" id="A7SIQ8"/>
<evidence type="ECO:0008006" key="7">
    <source>
        <dbReference type="Google" id="ProtNLM"/>
    </source>
</evidence>
<dbReference type="GO" id="GO:0006383">
    <property type="term" value="P:transcription by RNA polymerase III"/>
    <property type="evidence" value="ECO:0007669"/>
    <property type="project" value="InterPro"/>
</dbReference>
<dbReference type="PANTHER" id="PTHR15367:SF2">
    <property type="entry name" value="DNA-DIRECTED RNA POLYMERASE III SUBUNIT"/>
    <property type="match status" value="1"/>
</dbReference>
<evidence type="ECO:0000256" key="2">
    <source>
        <dbReference type="ARBA" id="ARBA00008352"/>
    </source>
</evidence>
<evidence type="ECO:0000313" key="5">
    <source>
        <dbReference type="EMBL" id="EDO36397.1"/>
    </source>
</evidence>
<protein>
    <recommendedName>
        <fullName evidence="7">DNA-directed RNA polymerase III subunit</fullName>
    </recommendedName>
</protein>
<feature type="compositionally biased region" description="Basic and acidic residues" evidence="4">
    <location>
        <begin position="89"/>
        <end position="100"/>
    </location>
</feature>
<feature type="region of interest" description="Disordered" evidence="4">
    <location>
        <begin position="89"/>
        <end position="175"/>
    </location>
</feature>
<comment type="similarity">
    <text evidence="2">Belongs to the eukaryotic RPC7 RNA polymerase subunit family.</text>
</comment>
<dbReference type="eggNOG" id="ENOG502QUPX">
    <property type="taxonomic scope" value="Eukaryota"/>
</dbReference>
<dbReference type="HOGENOM" id="CLU_084309_0_0_1"/>
<name>A7SIQ8_NEMVE</name>
<feature type="compositionally biased region" description="Basic and acidic residues" evidence="4">
    <location>
        <begin position="118"/>
        <end position="139"/>
    </location>
</feature>
<accession>A7SIQ8</accession>
<dbReference type="InParanoid" id="A7SIQ8"/>
<evidence type="ECO:0000256" key="4">
    <source>
        <dbReference type="SAM" id="MobiDB-lite"/>
    </source>
</evidence>
<evidence type="ECO:0000256" key="3">
    <source>
        <dbReference type="ARBA" id="ARBA00023242"/>
    </source>
</evidence>
<feature type="compositionally biased region" description="Acidic residues" evidence="4">
    <location>
        <begin position="153"/>
        <end position="170"/>
    </location>
</feature>
<dbReference type="InterPro" id="IPR024661">
    <property type="entry name" value="RNA_pol_III_Rpc31"/>
</dbReference>
<dbReference type="OMA" id="YIVSACQ"/>
<proteinExistence type="inferred from homology"/>
<sequence>MAGRGGRGRGKGRGFTFDVGALGFGRGEALPTAIVQPPPLFPPQEKKPLPLRSSTADDYLLALKQEFRGCMRESAYFLKPDIADKDIERYSDRYREKPPDEPTIDWEPGILPNVSSRRKSDDVSAKLEQLEELVNKEDNTTQGATGDDAAGNSDDDEEEEEEEYDEEEQEEGLKKVTAIVYDYRTIIPLR</sequence>
<dbReference type="STRING" id="45351.A7SIQ8"/>
<organism evidence="5 6">
    <name type="scientific">Nematostella vectensis</name>
    <name type="common">Starlet sea anemone</name>
    <dbReference type="NCBI Taxonomy" id="45351"/>
    <lineage>
        <taxon>Eukaryota</taxon>
        <taxon>Metazoa</taxon>
        <taxon>Cnidaria</taxon>
        <taxon>Anthozoa</taxon>
        <taxon>Hexacorallia</taxon>
        <taxon>Actiniaria</taxon>
        <taxon>Edwardsiidae</taxon>
        <taxon>Nematostella</taxon>
    </lineage>
</organism>
<reference evidence="5 6" key="1">
    <citation type="journal article" date="2007" name="Science">
        <title>Sea anemone genome reveals ancestral eumetazoan gene repertoire and genomic organization.</title>
        <authorList>
            <person name="Putnam N.H."/>
            <person name="Srivastava M."/>
            <person name="Hellsten U."/>
            <person name="Dirks B."/>
            <person name="Chapman J."/>
            <person name="Salamov A."/>
            <person name="Terry A."/>
            <person name="Shapiro H."/>
            <person name="Lindquist E."/>
            <person name="Kapitonov V.V."/>
            <person name="Jurka J."/>
            <person name="Genikhovich G."/>
            <person name="Grigoriev I.V."/>
            <person name="Lucas S.M."/>
            <person name="Steele R.E."/>
            <person name="Finnerty J.R."/>
            <person name="Technau U."/>
            <person name="Martindale M.Q."/>
            <person name="Rokhsar D.S."/>
        </authorList>
    </citation>
    <scope>NUCLEOTIDE SEQUENCE [LARGE SCALE GENOMIC DNA]</scope>
    <source>
        <strain evidence="6">CH2 X CH6</strain>
    </source>
</reference>
<dbReference type="GO" id="GO:0005666">
    <property type="term" value="C:RNA polymerase III complex"/>
    <property type="evidence" value="ECO:0000318"/>
    <property type="project" value="GO_Central"/>
</dbReference>
<evidence type="ECO:0000256" key="1">
    <source>
        <dbReference type="ARBA" id="ARBA00004123"/>
    </source>
</evidence>
<dbReference type="EMBL" id="DS469671">
    <property type="protein sequence ID" value="EDO36397.1"/>
    <property type="molecule type" value="Genomic_DNA"/>
</dbReference>
<comment type="subcellular location">
    <subcellularLocation>
        <location evidence="1">Nucleus</location>
    </subcellularLocation>
</comment>
<keyword evidence="6" id="KW-1185">Reference proteome</keyword>
<dbReference type="Proteomes" id="UP000001593">
    <property type="component" value="Unassembled WGS sequence"/>
</dbReference>
<keyword evidence="3" id="KW-0539">Nucleus</keyword>
<dbReference type="PANTHER" id="PTHR15367">
    <property type="entry name" value="DNA-DIRECTED RNA POLYMERASE III"/>
    <property type="match status" value="1"/>
</dbReference>